<dbReference type="GO" id="GO:0030170">
    <property type="term" value="F:pyridoxal phosphate binding"/>
    <property type="evidence" value="ECO:0007669"/>
    <property type="project" value="TreeGrafter"/>
</dbReference>
<dbReference type="GO" id="GO:0046653">
    <property type="term" value="P:tetrahydrofolate metabolic process"/>
    <property type="evidence" value="ECO:0007669"/>
    <property type="project" value="TreeGrafter"/>
</dbReference>
<dbReference type="InterPro" id="IPR015422">
    <property type="entry name" value="PyrdxlP-dep_Trfase_small"/>
</dbReference>
<sequence>MAGQHLVSCRVMAIGEFSCDIVATTTHKALMGARVEKILDMASITLNKNSVPGDKSVLVPGGIRIGSPAMTARGFTERIHSSCRFHPRGFINIEPLCIDIYYKSLLQNVVEKLNIDKYSYGYEVDGQELYKAYVQIDFGIDSELKTEVLWGKLSNNKNESEQDAAKEIVDYLQRHYKFEVCDVNFSNYQYHKWCYHRMNEGYDETAEENKALKDKIKKYKTILNRISNDDCESSTANNL</sequence>
<comment type="catalytic activity">
    <reaction evidence="1">
        <text>(6R)-5,10-methylene-5,6,7,8-tetrahydrofolate + glycine + H2O = (6S)-5,6,7,8-tetrahydrofolate + L-serine</text>
        <dbReference type="Rhea" id="RHEA:15481"/>
        <dbReference type="ChEBI" id="CHEBI:15377"/>
        <dbReference type="ChEBI" id="CHEBI:15636"/>
        <dbReference type="ChEBI" id="CHEBI:33384"/>
        <dbReference type="ChEBI" id="CHEBI:57305"/>
        <dbReference type="ChEBI" id="CHEBI:57453"/>
        <dbReference type="EC" id="2.1.2.1"/>
    </reaction>
</comment>
<evidence type="ECO:0000259" key="5">
    <source>
        <dbReference type="Pfam" id="PF00464"/>
    </source>
</evidence>
<comment type="cofactor">
    <cofactor evidence="2">
        <name>pyridoxal 5'-phosphate</name>
        <dbReference type="ChEBI" id="CHEBI:597326"/>
    </cofactor>
</comment>
<evidence type="ECO:0000256" key="4">
    <source>
        <dbReference type="SAM" id="Coils"/>
    </source>
</evidence>
<keyword evidence="7" id="KW-1185">Reference proteome</keyword>
<keyword evidence="3" id="KW-0663">Pyridoxal phosphate</keyword>
<dbReference type="GO" id="GO:0004372">
    <property type="term" value="F:glycine hydroxymethyltransferase activity"/>
    <property type="evidence" value="ECO:0007669"/>
    <property type="project" value="UniProtKB-EC"/>
</dbReference>
<organism evidence="6 7">
    <name type="scientific">Acer saccharum</name>
    <name type="common">Sugar maple</name>
    <dbReference type="NCBI Taxonomy" id="4024"/>
    <lineage>
        <taxon>Eukaryota</taxon>
        <taxon>Viridiplantae</taxon>
        <taxon>Streptophyta</taxon>
        <taxon>Embryophyta</taxon>
        <taxon>Tracheophyta</taxon>
        <taxon>Spermatophyta</taxon>
        <taxon>Magnoliopsida</taxon>
        <taxon>eudicotyledons</taxon>
        <taxon>Gunneridae</taxon>
        <taxon>Pentapetalae</taxon>
        <taxon>rosids</taxon>
        <taxon>malvids</taxon>
        <taxon>Sapindales</taxon>
        <taxon>Sapindaceae</taxon>
        <taxon>Hippocastanoideae</taxon>
        <taxon>Acereae</taxon>
        <taxon>Acer</taxon>
    </lineage>
</organism>
<gene>
    <name evidence="6" type="ORF">LWI29_010507</name>
</gene>
<dbReference type="EMBL" id="JAUESC010000388">
    <property type="protein sequence ID" value="KAK0571065.1"/>
    <property type="molecule type" value="Genomic_DNA"/>
</dbReference>
<proteinExistence type="predicted"/>
<dbReference type="PANTHER" id="PTHR11680:SF63">
    <property type="entry name" value="SERINE HYDROXYMETHYLTRANSFERASE 3, CHLOROPLASTIC"/>
    <property type="match status" value="1"/>
</dbReference>
<dbReference type="Pfam" id="PF00464">
    <property type="entry name" value="SHMT"/>
    <property type="match status" value="1"/>
</dbReference>
<name>A0AA39RC30_ACESA</name>
<evidence type="ECO:0000256" key="3">
    <source>
        <dbReference type="ARBA" id="ARBA00022898"/>
    </source>
</evidence>
<dbReference type="PANTHER" id="PTHR11680">
    <property type="entry name" value="SERINE HYDROXYMETHYLTRANSFERASE"/>
    <property type="match status" value="1"/>
</dbReference>
<protein>
    <recommendedName>
        <fullName evidence="5">Serine hydroxymethyltransferase-like domain-containing protein</fullName>
    </recommendedName>
</protein>
<dbReference type="InterPro" id="IPR015424">
    <property type="entry name" value="PyrdxlP-dep_Trfase"/>
</dbReference>
<dbReference type="SUPFAM" id="SSF53383">
    <property type="entry name" value="PLP-dependent transferases"/>
    <property type="match status" value="1"/>
</dbReference>
<dbReference type="InterPro" id="IPR049943">
    <property type="entry name" value="Ser_HO-MeTrfase-like"/>
</dbReference>
<evidence type="ECO:0000256" key="2">
    <source>
        <dbReference type="ARBA" id="ARBA00001933"/>
    </source>
</evidence>
<dbReference type="GO" id="GO:0019264">
    <property type="term" value="P:glycine biosynthetic process from serine"/>
    <property type="evidence" value="ECO:0007669"/>
    <property type="project" value="TreeGrafter"/>
</dbReference>
<feature type="domain" description="Serine hydroxymethyltransferase-like" evidence="5">
    <location>
        <begin position="31"/>
        <end position="78"/>
    </location>
</feature>
<dbReference type="Gene3D" id="3.90.1150.10">
    <property type="entry name" value="Aspartate Aminotransferase, domain 1"/>
    <property type="match status" value="1"/>
</dbReference>
<evidence type="ECO:0000313" key="7">
    <source>
        <dbReference type="Proteomes" id="UP001168877"/>
    </source>
</evidence>
<dbReference type="InterPro" id="IPR039429">
    <property type="entry name" value="SHMT-like_dom"/>
</dbReference>
<reference evidence="6" key="1">
    <citation type="journal article" date="2022" name="Plant J.">
        <title>Strategies of tolerance reflected in two North American maple genomes.</title>
        <authorList>
            <person name="McEvoy S.L."/>
            <person name="Sezen U.U."/>
            <person name="Trouern-Trend A."/>
            <person name="McMahon S.M."/>
            <person name="Schaberg P.G."/>
            <person name="Yang J."/>
            <person name="Wegrzyn J.L."/>
            <person name="Swenson N.G."/>
        </authorList>
    </citation>
    <scope>NUCLEOTIDE SEQUENCE</scope>
    <source>
        <strain evidence="6">NS2018</strain>
    </source>
</reference>
<keyword evidence="4" id="KW-0175">Coiled coil</keyword>
<feature type="coiled-coil region" evidence="4">
    <location>
        <begin position="202"/>
        <end position="229"/>
    </location>
</feature>
<reference evidence="6" key="2">
    <citation type="submission" date="2023-06" db="EMBL/GenBank/DDBJ databases">
        <authorList>
            <person name="Swenson N.G."/>
            <person name="Wegrzyn J.L."/>
            <person name="Mcevoy S.L."/>
        </authorList>
    </citation>
    <scope>NUCLEOTIDE SEQUENCE</scope>
    <source>
        <strain evidence="6">NS2018</strain>
        <tissue evidence="6">Leaf</tissue>
    </source>
</reference>
<dbReference type="GO" id="GO:0005739">
    <property type="term" value="C:mitochondrion"/>
    <property type="evidence" value="ECO:0007669"/>
    <property type="project" value="TreeGrafter"/>
</dbReference>
<evidence type="ECO:0000313" key="6">
    <source>
        <dbReference type="EMBL" id="KAK0571065.1"/>
    </source>
</evidence>
<dbReference type="Proteomes" id="UP001168877">
    <property type="component" value="Unassembled WGS sequence"/>
</dbReference>
<evidence type="ECO:0000256" key="1">
    <source>
        <dbReference type="ARBA" id="ARBA00001528"/>
    </source>
</evidence>
<accession>A0AA39RC30</accession>
<dbReference type="AlphaFoldDB" id="A0AA39RC30"/>
<comment type="caution">
    <text evidence="6">The sequence shown here is derived from an EMBL/GenBank/DDBJ whole genome shotgun (WGS) entry which is preliminary data.</text>
</comment>